<protein>
    <submittedName>
        <fullName evidence="1">Uncharacterized protein</fullName>
    </submittedName>
</protein>
<dbReference type="RefSeq" id="WP_186877627.1">
    <property type="nucleotide sequence ID" value="NZ_JACOPN010000001.1"/>
</dbReference>
<accession>A0A8J6J1V8</accession>
<evidence type="ECO:0000313" key="2">
    <source>
        <dbReference type="Proteomes" id="UP000602260"/>
    </source>
</evidence>
<sequence length="280" mass="32698">MLDALQPFLEDKKQTLALNGGDDPIRLILAYFSTDNQNIDELEKLKYNKALYRRLGWQDEEWFDVISSFYQVYCCGLAWVCSGKTCNDYGADWSDLDGGDLPPFRLEQDGTFKALFRLPDPQYTFVKKKTLAGKMLKPTTIYSAVSRELIARKSQYRELAALTHTVANFMPCPCFSYNALKGTREQVRDFLPLMADYAERQGNQEWKDWFLFNREKYCLEDYYYIYTGEDHTAHLKGIPFFRSQSLDHPLPRTEEELTECLDEMIKRIRVRACRLSGIPD</sequence>
<comment type="caution">
    <text evidence="1">The sequence shown here is derived from an EMBL/GenBank/DDBJ whole genome shotgun (WGS) entry which is preliminary data.</text>
</comment>
<organism evidence="1 2">
    <name type="scientific">Flintibacter faecis</name>
    <dbReference type="NCBI Taxonomy" id="2763047"/>
    <lineage>
        <taxon>Bacteria</taxon>
        <taxon>Bacillati</taxon>
        <taxon>Bacillota</taxon>
        <taxon>Clostridia</taxon>
        <taxon>Eubacteriales</taxon>
        <taxon>Flintibacter</taxon>
    </lineage>
</organism>
<dbReference type="Proteomes" id="UP000602260">
    <property type="component" value="Unassembled WGS sequence"/>
</dbReference>
<reference evidence="1" key="1">
    <citation type="submission" date="2020-08" db="EMBL/GenBank/DDBJ databases">
        <title>Genome public.</title>
        <authorList>
            <person name="Liu C."/>
            <person name="Sun Q."/>
        </authorList>
    </citation>
    <scope>NUCLEOTIDE SEQUENCE</scope>
    <source>
        <strain evidence="1">BX5</strain>
    </source>
</reference>
<evidence type="ECO:0000313" key="1">
    <source>
        <dbReference type="EMBL" id="MBC5716154.1"/>
    </source>
</evidence>
<proteinExistence type="predicted"/>
<name>A0A8J6J1V8_9FIRM</name>
<gene>
    <name evidence="1" type="ORF">H8S55_02260</name>
</gene>
<dbReference type="AlphaFoldDB" id="A0A8J6J1V8"/>
<dbReference type="EMBL" id="JACOPN010000001">
    <property type="protein sequence ID" value="MBC5716154.1"/>
    <property type="molecule type" value="Genomic_DNA"/>
</dbReference>
<keyword evidence="2" id="KW-1185">Reference proteome</keyword>